<dbReference type="EMBL" id="AGZU01000004">
    <property type="protein sequence ID" value="EKU77001.1"/>
    <property type="molecule type" value="Genomic_DNA"/>
</dbReference>
<reference evidence="2 3" key="1">
    <citation type="submission" date="2012-09" db="EMBL/GenBank/DDBJ databases">
        <title>The Genome Sequence of Sphingobium yanoikuyae ATCC 51230.</title>
        <authorList>
            <consortium name="The Broad Institute Genome Sequencing Platform"/>
            <person name="Earl A."/>
            <person name="Ward D."/>
            <person name="Feldgarden M."/>
            <person name="Gevers D."/>
            <person name="Huys G."/>
            <person name="Walker B."/>
            <person name="Young S.K."/>
            <person name="Zeng Q."/>
            <person name="Gargeya S."/>
            <person name="Fitzgerald M."/>
            <person name="Haas B."/>
            <person name="Abouelleil A."/>
            <person name="Alvarado L."/>
            <person name="Arachchi H.M."/>
            <person name="Berlin A.M."/>
            <person name="Chapman S.B."/>
            <person name="Goldberg J."/>
            <person name="Griggs A."/>
            <person name="Gujja S."/>
            <person name="Hansen M."/>
            <person name="Howarth C."/>
            <person name="Imamovic A."/>
            <person name="Larimer J."/>
            <person name="McCowen C."/>
            <person name="Montmayeur A."/>
            <person name="Murphy C."/>
            <person name="Neiman D."/>
            <person name="Pearson M."/>
            <person name="Priest M."/>
            <person name="Roberts A."/>
            <person name="Saif S."/>
            <person name="Shea T."/>
            <person name="Sisk P."/>
            <person name="Sykes S."/>
            <person name="Wortman J."/>
            <person name="Nusbaum C."/>
            <person name="Birren B."/>
        </authorList>
    </citation>
    <scope>NUCLEOTIDE SEQUENCE [LARGE SCALE GENOMIC DNA]</scope>
    <source>
        <strain evidence="2 3">ATCC 51230</strain>
    </source>
</reference>
<feature type="transmembrane region" description="Helical" evidence="1">
    <location>
        <begin position="284"/>
        <end position="304"/>
    </location>
</feature>
<feature type="non-terminal residue" evidence="2">
    <location>
        <position position="1"/>
    </location>
</feature>
<organism evidence="2 3">
    <name type="scientific">Sphingobium yanoikuyae ATCC 51230</name>
    <dbReference type="NCBI Taxonomy" id="883163"/>
    <lineage>
        <taxon>Bacteria</taxon>
        <taxon>Pseudomonadati</taxon>
        <taxon>Pseudomonadota</taxon>
        <taxon>Alphaproteobacteria</taxon>
        <taxon>Sphingomonadales</taxon>
        <taxon>Sphingomonadaceae</taxon>
        <taxon>Sphingobium</taxon>
    </lineage>
</organism>
<feature type="transmembrane region" description="Helical" evidence="1">
    <location>
        <begin position="348"/>
        <end position="369"/>
    </location>
</feature>
<gene>
    <name evidence="2" type="ORF">HMPREF9718_00162</name>
</gene>
<feature type="transmembrane region" description="Helical" evidence="1">
    <location>
        <begin position="118"/>
        <end position="136"/>
    </location>
</feature>
<dbReference type="AlphaFoldDB" id="K9D1G7"/>
<sequence length="425" mass="46069">LLLAEIALSPPARARRDAVHRRSLIHDRLVNYVAAGLLVATVLFNPALAWVNAHLFPMTAGIVSAAQAGIVLTALLVGITQPVQYSFRWLALTWIMVVSALLTSAIKGYFEPKILGDILLIPAFILLGTRIEGALLRQTMLSLQLLIMLVGLWELASPGGFGSTFRVIDYYVQTRGYDADAFWAGGDLFLSSERPGGRMLLDGLGLHRGSSLFLEPVSLGNWAIVGTIFTAAMWRSLSNGARLFMLVSTAVLLVTCDGRLALSVILLFCLYLPISAYVPDQWSVAYLPLLLLALVGGEALGILAEHQDNLPGRLSVGLDALRSMDLDQLLGIRADRVRFDDAGWADFVQAQSVVIAIGLWLALACSSFGRDPGNRMAKHGIMLFLALCLPISNSLLSIKTAALMWVVYGFCYARGRLTRMEGNAA</sequence>
<keyword evidence="1" id="KW-0472">Membrane</keyword>
<evidence type="ECO:0000313" key="3">
    <source>
        <dbReference type="Proteomes" id="UP000009887"/>
    </source>
</evidence>
<evidence type="ECO:0000256" key="1">
    <source>
        <dbReference type="SAM" id="Phobius"/>
    </source>
</evidence>
<feature type="transmembrane region" description="Helical" evidence="1">
    <location>
        <begin position="29"/>
        <end position="49"/>
    </location>
</feature>
<protein>
    <recommendedName>
        <fullName evidence="4">Polysaccharide biosynthesis protein GumE</fullName>
    </recommendedName>
</protein>
<evidence type="ECO:0000313" key="2">
    <source>
        <dbReference type="EMBL" id="EKU77001.1"/>
    </source>
</evidence>
<name>K9D1G7_SPHYA</name>
<feature type="transmembrane region" description="Helical" evidence="1">
    <location>
        <begin position="243"/>
        <end position="272"/>
    </location>
</feature>
<keyword evidence="1" id="KW-1133">Transmembrane helix</keyword>
<dbReference type="PATRIC" id="fig|883163.3.peg.158"/>
<dbReference type="HOGENOM" id="CLU_644857_0_0_5"/>
<keyword evidence="3" id="KW-1185">Reference proteome</keyword>
<keyword evidence="1" id="KW-0812">Transmembrane</keyword>
<feature type="transmembrane region" description="Helical" evidence="1">
    <location>
        <begin position="55"/>
        <end position="77"/>
    </location>
</feature>
<comment type="caution">
    <text evidence="2">The sequence shown here is derived from an EMBL/GenBank/DDBJ whole genome shotgun (WGS) entry which is preliminary data.</text>
</comment>
<feature type="transmembrane region" description="Helical" evidence="1">
    <location>
        <begin position="217"/>
        <end position="237"/>
    </location>
</feature>
<dbReference type="Proteomes" id="UP000009887">
    <property type="component" value="Unassembled WGS sequence"/>
</dbReference>
<accession>K9D1G7</accession>
<evidence type="ECO:0008006" key="4">
    <source>
        <dbReference type="Google" id="ProtNLM"/>
    </source>
</evidence>
<feature type="transmembrane region" description="Helical" evidence="1">
    <location>
        <begin position="89"/>
        <end position="106"/>
    </location>
</feature>
<proteinExistence type="predicted"/>
<feature type="transmembrane region" description="Helical" evidence="1">
    <location>
        <begin position="381"/>
        <end position="408"/>
    </location>
</feature>